<gene>
    <name evidence="1" type="ORF">NPIL_169861</name>
</gene>
<organism evidence="1 2">
    <name type="scientific">Nephila pilipes</name>
    <name type="common">Giant wood spider</name>
    <name type="synonym">Nephila maculata</name>
    <dbReference type="NCBI Taxonomy" id="299642"/>
    <lineage>
        <taxon>Eukaryota</taxon>
        <taxon>Metazoa</taxon>
        <taxon>Ecdysozoa</taxon>
        <taxon>Arthropoda</taxon>
        <taxon>Chelicerata</taxon>
        <taxon>Arachnida</taxon>
        <taxon>Araneae</taxon>
        <taxon>Araneomorphae</taxon>
        <taxon>Entelegynae</taxon>
        <taxon>Araneoidea</taxon>
        <taxon>Nephilidae</taxon>
        <taxon>Nephila</taxon>
    </lineage>
</organism>
<evidence type="ECO:0000313" key="1">
    <source>
        <dbReference type="EMBL" id="GFS50790.1"/>
    </source>
</evidence>
<dbReference type="Proteomes" id="UP000887013">
    <property type="component" value="Unassembled WGS sequence"/>
</dbReference>
<reference evidence="1" key="1">
    <citation type="submission" date="2020-08" db="EMBL/GenBank/DDBJ databases">
        <title>Multicomponent nature underlies the extraordinary mechanical properties of spider dragline silk.</title>
        <authorList>
            <person name="Kono N."/>
            <person name="Nakamura H."/>
            <person name="Mori M."/>
            <person name="Yoshida Y."/>
            <person name="Ohtoshi R."/>
            <person name="Malay A.D."/>
            <person name="Moran D.A.P."/>
            <person name="Tomita M."/>
            <person name="Numata K."/>
            <person name="Arakawa K."/>
        </authorList>
    </citation>
    <scope>NUCLEOTIDE SEQUENCE</scope>
</reference>
<name>A0A8X6KI88_NEPPI</name>
<proteinExistence type="predicted"/>
<evidence type="ECO:0000313" key="2">
    <source>
        <dbReference type="Proteomes" id="UP000887013"/>
    </source>
</evidence>
<comment type="caution">
    <text evidence="1">The sequence shown here is derived from an EMBL/GenBank/DDBJ whole genome shotgun (WGS) entry which is preliminary data.</text>
</comment>
<dbReference type="AlphaFoldDB" id="A0A8X6KI88"/>
<keyword evidence="2" id="KW-1185">Reference proteome</keyword>
<accession>A0A8X6KI88</accession>
<sequence length="77" mass="8488">MVLSAQSACEFVCEGQSTWVDRDPFALQSYLNIGMLSLYPNAPLQCTGIPTSKVHLVTTVLSAKTFEVVFMENHFSS</sequence>
<dbReference type="EMBL" id="BMAW01045577">
    <property type="protein sequence ID" value="GFS50790.1"/>
    <property type="molecule type" value="Genomic_DNA"/>
</dbReference>
<protein>
    <submittedName>
        <fullName evidence="1">Uncharacterized protein</fullName>
    </submittedName>
</protein>